<gene>
    <name evidence="3" type="ORF">DdX_17521</name>
</gene>
<proteinExistence type="predicted"/>
<reference evidence="3" key="1">
    <citation type="submission" date="2022-01" db="EMBL/GenBank/DDBJ databases">
        <title>Genome Sequence Resource for Two Populations of Ditylenchus destructor, the Migratory Endoparasitic Phytonematode.</title>
        <authorList>
            <person name="Zhang H."/>
            <person name="Lin R."/>
            <person name="Xie B."/>
        </authorList>
    </citation>
    <scope>NUCLEOTIDE SEQUENCE</scope>
    <source>
        <strain evidence="3">BazhouSP</strain>
    </source>
</reference>
<feature type="transmembrane region" description="Helical" evidence="2">
    <location>
        <begin position="215"/>
        <end position="240"/>
    </location>
</feature>
<dbReference type="AlphaFoldDB" id="A0AAD4MNC8"/>
<sequence length="340" mass="39418">MELLRKKVAVLRFSFRNILLAYFLYFVLTNTGDCLRVARVERQGQERPPEENTVFYQLNRNNGSEFEWEIGEEWREGLEHYANNITHGCTTHCTVTSDKNLECWLGTLAYFEKVLLGTMRRYITVQVNKAMWYHNHNVTTDYDAMKNESVHRISHLPRPFLKDANRAIHRDTIQHIVNSLVENAKAFAQQTIHHFDDPPKNLHCPRACEKHWDPFLWLFCGSCVVTLGLGGAIFWMVVVLERRERLASVSETNDFENTKVELFNNPLSEAIREEARENVDRFRSRSDKSVRHSKDPGTGASIVVIADVEDHQEDLPKDAQGTQSSPQESDRKEEKSRVNS</sequence>
<evidence type="ECO:0000256" key="2">
    <source>
        <dbReference type="SAM" id="Phobius"/>
    </source>
</evidence>
<keyword evidence="2" id="KW-1133">Transmembrane helix</keyword>
<dbReference type="Proteomes" id="UP001201812">
    <property type="component" value="Unassembled WGS sequence"/>
</dbReference>
<evidence type="ECO:0000256" key="1">
    <source>
        <dbReference type="SAM" id="MobiDB-lite"/>
    </source>
</evidence>
<name>A0AAD4MNC8_9BILA</name>
<comment type="caution">
    <text evidence="3">The sequence shown here is derived from an EMBL/GenBank/DDBJ whole genome shotgun (WGS) entry which is preliminary data.</text>
</comment>
<evidence type="ECO:0000313" key="4">
    <source>
        <dbReference type="Proteomes" id="UP001201812"/>
    </source>
</evidence>
<organism evidence="3 4">
    <name type="scientific">Ditylenchus destructor</name>
    <dbReference type="NCBI Taxonomy" id="166010"/>
    <lineage>
        <taxon>Eukaryota</taxon>
        <taxon>Metazoa</taxon>
        <taxon>Ecdysozoa</taxon>
        <taxon>Nematoda</taxon>
        <taxon>Chromadorea</taxon>
        <taxon>Rhabditida</taxon>
        <taxon>Tylenchina</taxon>
        <taxon>Tylenchomorpha</taxon>
        <taxon>Sphaerularioidea</taxon>
        <taxon>Anguinidae</taxon>
        <taxon>Anguininae</taxon>
        <taxon>Ditylenchus</taxon>
    </lineage>
</organism>
<feature type="compositionally biased region" description="Basic and acidic residues" evidence="1">
    <location>
        <begin position="276"/>
        <end position="295"/>
    </location>
</feature>
<feature type="region of interest" description="Disordered" evidence="1">
    <location>
        <begin position="276"/>
        <end position="340"/>
    </location>
</feature>
<feature type="compositionally biased region" description="Basic and acidic residues" evidence="1">
    <location>
        <begin position="328"/>
        <end position="340"/>
    </location>
</feature>
<protein>
    <submittedName>
        <fullName evidence="3">Uncharacterized protein</fullName>
    </submittedName>
</protein>
<dbReference type="EMBL" id="JAKKPZ010000191">
    <property type="protein sequence ID" value="KAI1699142.1"/>
    <property type="molecule type" value="Genomic_DNA"/>
</dbReference>
<accession>A0AAD4MNC8</accession>
<evidence type="ECO:0000313" key="3">
    <source>
        <dbReference type="EMBL" id="KAI1699142.1"/>
    </source>
</evidence>
<keyword evidence="2" id="KW-0812">Transmembrane</keyword>
<keyword evidence="4" id="KW-1185">Reference proteome</keyword>
<keyword evidence="2" id="KW-0472">Membrane</keyword>